<name>A0AAT9GQ80_9CREN</name>
<feature type="transmembrane region" description="Helical" evidence="11">
    <location>
        <begin position="115"/>
        <end position="135"/>
    </location>
</feature>
<dbReference type="GO" id="GO:0005524">
    <property type="term" value="F:ATP binding"/>
    <property type="evidence" value="ECO:0007669"/>
    <property type="project" value="UniProtKB-KW"/>
</dbReference>
<evidence type="ECO:0000256" key="10">
    <source>
        <dbReference type="ARBA" id="ARBA00048977"/>
    </source>
</evidence>
<dbReference type="KEGG" id="sjv:SJAV_10070"/>
<keyword evidence="7" id="KW-0652">Protein synthesis inhibitor</keyword>
<keyword evidence="11" id="KW-0812">Transmembrane</keyword>
<keyword evidence="11" id="KW-1133">Transmembrane helix</keyword>
<comment type="catalytic activity">
    <reaction evidence="10">
        <text>L-seryl-[protein] + ATP = O-phospho-L-seryl-[protein] + ADP + H(+)</text>
        <dbReference type="Rhea" id="RHEA:17989"/>
        <dbReference type="Rhea" id="RHEA-COMP:9863"/>
        <dbReference type="Rhea" id="RHEA-COMP:11604"/>
        <dbReference type="ChEBI" id="CHEBI:15378"/>
        <dbReference type="ChEBI" id="CHEBI:29999"/>
        <dbReference type="ChEBI" id="CHEBI:30616"/>
        <dbReference type="ChEBI" id="CHEBI:83421"/>
        <dbReference type="ChEBI" id="CHEBI:456216"/>
        <dbReference type="EC" id="2.7.11.1"/>
    </reaction>
    <physiologicalReaction direction="left-to-right" evidence="10">
        <dbReference type="Rhea" id="RHEA:17990"/>
    </physiologicalReaction>
</comment>
<dbReference type="PANTHER" id="PTHR11042">
    <property type="entry name" value="EUKARYOTIC TRANSLATION INITIATION FACTOR 2-ALPHA KINASE EIF2-ALPHA KINASE -RELATED"/>
    <property type="match status" value="1"/>
</dbReference>
<evidence type="ECO:0000256" key="3">
    <source>
        <dbReference type="ARBA" id="ARBA00022679"/>
    </source>
</evidence>
<sequence>MQKIKNKKLFYSSIANIILILIFSLNFKNSLFGLISVPFTILSSIDKKYVKIALVTSFLSSVLEFPTPFYPLSILLSIVTLTNLFAGVLIIGITDISVLLVFLAYKITNTPLNDYLLLPLSATSAFLGFLCIRALKGLDYDIITFNIHGLPNGETWYLTFNSKTFQVKENHVEVIADKGTWIICPIQKANMYFIPDNHVGEAKGGDIINVKFSTTYTIDLRKYPECTILFVGKNIPTDFLIKINGKKYKGKEIIVLPETQSVNWIAEDLIIGDLLFEPKVKSGIALRGQYVEIEYEPKLLRKSLDVFNWDPKSWINEKIYGYRVLEVVGEGGGSYVLKGEKEGKYYAIKVLKIEPSKSQTKAISDFIDLFKESNNLIELSNNEGLVKLYGIFIDINQIGSIMRGDSETYLKYPPSIVMEFMEGGTLKDLMKFYKTDREWYELVKIILTRISLALRHIHNSGYVHLDIKPQNVFFSEKLPDNLSNILSILFLKPQIIKLGDLGSSSKIGGKITQITPEYSSPKQLENAILGLGATIDMDIFSLGMIGYYLLTGKTSPISTLLDEALNLYNNNNIRNSLLKVDEAKKFLSTWNIDFPPNAPQSLKQLIEDCIKGKINNSDEFFNRLNLIVI</sequence>
<dbReference type="EC" id="2.7.11.1" evidence="1"/>
<dbReference type="PROSITE" id="PS50011">
    <property type="entry name" value="PROTEIN_KINASE_DOM"/>
    <property type="match status" value="1"/>
</dbReference>
<evidence type="ECO:0000256" key="8">
    <source>
        <dbReference type="ARBA" id="ARBA00037982"/>
    </source>
</evidence>
<evidence type="ECO:0000256" key="5">
    <source>
        <dbReference type="ARBA" id="ARBA00022777"/>
    </source>
</evidence>
<dbReference type="InterPro" id="IPR008271">
    <property type="entry name" value="Ser/Thr_kinase_AS"/>
</dbReference>
<dbReference type="RefSeq" id="WP_369611238.1">
    <property type="nucleotide sequence ID" value="NZ_AP031322.1"/>
</dbReference>
<keyword evidence="6" id="KW-0067">ATP-binding</keyword>
<dbReference type="GO" id="GO:0004674">
    <property type="term" value="F:protein serine/threonine kinase activity"/>
    <property type="evidence" value="ECO:0007669"/>
    <property type="project" value="UniProtKB-KW"/>
</dbReference>
<proteinExistence type="inferred from homology"/>
<dbReference type="InterPro" id="IPR011009">
    <property type="entry name" value="Kinase-like_dom_sf"/>
</dbReference>
<dbReference type="GO" id="GO:0006796">
    <property type="term" value="P:phosphate-containing compound metabolic process"/>
    <property type="evidence" value="ECO:0007669"/>
    <property type="project" value="UniProtKB-ARBA"/>
</dbReference>
<comment type="similarity">
    <text evidence="8">Belongs to the protein kinase superfamily. Ser/Thr protein kinase family. GCN2 subfamily.</text>
</comment>
<dbReference type="GeneID" id="92353934"/>
<organism evidence="13">
    <name type="scientific">Sulfurisphaera javensis</name>
    <dbReference type="NCBI Taxonomy" id="2049879"/>
    <lineage>
        <taxon>Archaea</taxon>
        <taxon>Thermoproteota</taxon>
        <taxon>Thermoprotei</taxon>
        <taxon>Sulfolobales</taxon>
        <taxon>Sulfolobaceae</taxon>
        <taxon>Sulfurisphaera</taxon>
    </lineage>
</organism>
<gene>
    <name evidence="13" type="ORF">SJAV_10070</name>
</gene>
<evidence type="ECO:0000256" key="2">
    <source>
        <dbReference type="ARBA" id="ARBA00022527"/>
    </source>
</evidence>
<dbReference type="InterPro" id="IPR050339">
    <property type="entry name" value="CC_SR_Kinase"/>
</dbReference>
<dbReference type="GO" id="GO:0005737">
    <property type="term" value="C:cytoplasm"/>
    <property type="evidence" value="ECO:0007669"/>
    <property type="project" value="TreeGrafter"/>
</dbReference>
<feature type="transmembrane region" description="Helical" evidence="11">
    <location>
        <begin position="9"/>
        <end position="27"/>
    </location>
</feature>
<evidence type="ECO:0000256" key="7">
    <source>
        <dbReference type="ARBA" id="ARBA00023193"/>
    </source>
</evidence>
<reference evidence="13" key="1">
    <citation type="submission" date="2024-03" db="EMBL/GenBank/DDBJ databases">
        <title>Complete genome sequence of Sulfurisphaera javensis strain KD-1.</title>
        <authorList>
            <person name="Sakai H."/>
            <person name="Nur N."/>
            <person name="Suwanto A."/>
            <person name="Kurosawa N."/>
        </authorList>
    </citation>
    <scope>NUCLEOTIDE SEQUENCE</scope>
    <source>
        <strain evidence="13">KD-1</strain>
    </source>
</reference>
<evidence type="ECO:0000256" key="6">
    <source>
        <dbReference type="ARBA" id="ARBA00022840"/>
    </source>
</evidence>
<keyword evidence="4" id="KW-0547">Nucleotide-binding</keyword>
<accession>A0AAT9GQ80</accession>
<keyword evidence="5 13" id="KW-0418">Kinase</keyword>
<comment type="catalytic activity">
    <reaction evidence="9">
        <text>L-threonyl-[protein] + ATP = O-phospho-L-threonyl-[protein] + ADP + H(+)</text>
        <dbReference type="Rhea" id="RHEA:46608"/>
        <dbReference type="Rhea" id="RHEA-COMP:11060"/>
        <dbReference type="Rhea" id="RHEA-COMP:11605"/>
        <dbReference type="ChEBI" id="CHEBI:15378"/>
        <dbReference type="ChEBI" id="CHEBI:30013"/>
        <dbReference type="ChEBI" id="CHEBI:30616"/>
        <dbReference type="ChEBI" id="CHEBI:61977"/>
        <dbReference type="ChEBI" id="CHEBI:456216"/>
        <dbReference type="EC" id="2.7.11.1"/>
    </reaction>
    <physiologicalReaction direction="left-to-right" evidence="9">
        <dbReference type="Rhea" id="RHEA:46609"/>
    </physiologicalReaction>
</comment>
<keyword evidence="11" id="KW-0472">Membrane</keyword>
<dbReference type="AlphaFoldDB" id="A0AAT9GQ80"/>
<dbReference type="GO" id="GO:0017148">
    <property type="term" value="P:negative regulation of translation"/>
    <property type="evidence" value="ECO:0007669"/>
    <property type="project" value="UniProtKB-KW"/>
</dbReference>
<dbReference type="PROSITE" id="PS00107">
    <property type="entry name" value="PROTEIN_KINASE_ATP"/>
    <property type="match status" value="1"/>
</dbReference>
<evidence type="ECO:0000256" key="4">
    <source>
        <dbReference type="ARBA" id="ARBA00022741"/>
    </source>
</evidence>
<feature type="domain" description="Protein kinase" evidence="12">
    <location>
        <begin position="322"/>
        <end position="621"/>
    </location>
</feature>
<dbReference type="Pfam" id="PF00069">
    <property type="entry name" value="Pkinase"/>
    <property type="match status" value="1"/>
</dbReference>
<dbReference type="SMART" id="SM00220">
    <property type="entry name" value="S_TKc"/>
    <property type="match status" value="1"/>
</dbReference>
<dbReference type="SUPFAM" id="SSF56112">
    <property type="entry name" value="Protein kinase-like (PK-like)"/>
    <property type="match status" value="1"/>
</dbReference>
<evidence type="ECO:0000256" key="9">
    <source>
        <dbReference type="ARBA" id="ARBA00048659"/>
    </source>
</evidence>
<dbReference type="Gene3D" id="1.10.510.10">
    <property type="entry name" value="Transferase(Phosphotransferase) domain 1"/>
    <property type="match status" value="1"/>
</dbReference>
<dbReference type="InterPro" id="IPR017441">
    <property type="entry name" value="Protein_kinase_ATP_BS"/>
</dbReference>
<evidence type="ECO:0000256" key="1">
    <source>
        <dbReference type="ARBA" id="ARBA00012513"/>
    </source>
</evidence>
<evidence type="ECO:0000256" key="11">
    <source>
        <dbReference type="SAM" id="Phobius"/>
    </source>
</evidence>
<dbReference type="InterPro" id="IPR000719">
    <property type="entry name" value="Prot_kinase_dom"/>
</dbReference>
<dbReference type="PANTHER" id="PTHR11042:SF160">
    <property type="entry name" value="EUKARYOTIC TRANSLATION INITIATION FACTOR 2-ALPHA KINASE 1"/>
    <property type="match status" value="1"/>
</dbReference>
<dbReference type="PROSITE" id="PS00108">
    <property type="entry name" value="PROTEIN_KINASE_ST"/>
    <property type="match status" value="1"/>
</dbReference>
<evidence type="ECO:0000259" key="12">
    <source>
        <dbReference type="PROSITE" id="PS50011"/>
    </source>
</evidence>
<keyword evidence="3" id="KW-0808">Transferase</keyword>
<dbReference type="EMBL" id="AP031322">
    <property type="protein sequence ID" value="BFH73063.1"/>
    <property type="molecule type" value="Genomic_DNA"/>
</dbReference>
<feature type="transmembrane region" description="Helical" evidence="11">
    <location>
        <begin position="74"/>
        <end position="103"/>
    </location>
</feature>
<keyword evidence="2" id="KW-0723">Serine/threonine-protein kinase</keyword>
<evidence type="ECO:0000313" key="13">
    <source>
        <dbReference type="EMBL" id="BFH73063.1"/>
    </source>
</evidence>
<dbReference type="GO" id="GO:0006950">
    <property type="term" value="P:response to stress"/>
    <property type="evidence" value="ECO:0007669"/>
    <property type="project" value="UniProtKB-ARBA"/>
</dbReference>
<protein>
    <recommendedName>
        <fullName evidence="1">non-specific serine/threonine protein kinase</fullName>
        <ecNumber evidence="1">2.7.11.1</ecNumber>
    </recommendedName>
</protein>